<sequence>MTMTSSRSNVTKLSSQKMQTLTIHPNGNQLAPSNQGDAAQVTEHVPAKQYTRRN</sequence>
<protein>
    <submittedName>
        <fullName evidence="2">Uncharacterized protein</fullName>
    </submittedName>
</protein>
<evidence type="ECO:0000256" key="1">
    <source>
        <dbReference type="SAM" id="MobiDB-lite"/>
    </source>
</evidence>
<proteinExistence type="predicted"/>
<gene>
    <name evidence="2" type="ORF">SO802_026455</name>
</gene>
<dbReference type="EMBL" id="JAZDWU010000009">
    <property type="protein sequence ID" value="KAK9991470.1"/>
    <property type="molecule type" value="Genomic_DNA"/>
</dbReference>
<accession>A0AAW2C501</accession>
<evidence type="ECO:0000313" key="3">
    <source>
        <dbReference type="Proteomes" id="UP001459277"/>
    </source>
</evidence>
<dbReference type="Proteomes" id="UP001459277">
    <property type="component" value="Unassembled WGS sequence"/>
</dbReference>
<keyword evidence="3" id="KW-1185">Reference proteome</keyword>
<name>A0AAW2C501_9ROSI</name>
<reference evidence="2 3" key="1">
    <citation type="submission" date="2024-01" db="EMBL/GenBank/DDBJ databases">
        <title>A telomere-to-telomere, gap-free genome of sweet tea (Lithocarpus litseifolius).</title>
        <authorList>
            <person name="Zhou J."/>
        </authorList>
    </citation>
    <scope>NUCLEOTIDE SEQUENCE [LARGE SCALE GENOMIC DNA]</scope>
    <source>
        <strain evidence="2">Zhou-2022a</strain>
        <tissue evidence="2">Leaf</tissue>
    </source>
</reference>
<feature type="region of interest" description="Disordered" evidence="1">
    <location>
        <begin position="1"/>
        <end position="54"/>
    </location>
</feature>
<feature type="compositionally biased region" description="Polar residues" evidence="1">
    <location>
        <begin position="1"/>
        <end position="37"/>
    </location>
</feature>
<evidence type="ECO:0000313" key="2">
    <source>
        <dbReference type="EMBL" id="KAK9991470.1"/>
    </source>
</evidence>
<comment type="caution">
    <text evidence="2">The sequence shown here is derived from an EMBL/GenBank/DDBJ whole genome shotgun (WGS) entry which is preliminary data.</text>
</comment>
<dbReference type="AlphaFoldDB" id="A0AAW2C501"/>
<organism evidence="2 3">
    <name type="scientific">Lithocarpus litseifolius</name>
    <dbReference type="NCBI Taxonomy" id="425828"/>
    <lineage>
        <taxon>Eukaryota</taxon>
        <taxon>Viridiplantae</taxon>
        <taxon>Streptophyta</taxon>
        <taxon>Embryophyta</taxon>
        <taxon>Tracheophyta</taxon>
        <taxon>Spermatophyta</taxon>
        <taxon>Magnoliopsida</taxon>
        <taxon>eudicotyledons</taxon>
        <taxon>Gunneridae</taxon>
        <taxon>Pentapetalae</taxon>
        <taxon>rosids</taxon>
        <taxon>fabids</taxon>
        <taxon>Fagales</taxon>
        <taxon>Fagaceae</taxon>
        <taxon>Lithocarpus</taxon>
    </lineage>
</organism>